<evidence type="ECO:0000256" key="2">
    <source>
        <dbReference type="ARBA" id="ARBA00007362"/>
    </source>
</evidence>
<dbReference type="InterPro" id="IPR037185">
    <property type="entry name" value="EmrE-like"/>
</dbReference>
<dbReference type="Pfam" id="PF00892">
    <property type="entry name" value="EamA"/>
    <property type="match status" value="2"/>
</dbReference>
<comment type="similarity">
    <text evidence="2">Belongs to the EamA transporter family.</text>
</comment>
<sequence>MAVYPITEPPGRLGVITAYLMIYVVWGSTYYFIGTALQGFPPFLLGGMRFCSAGLLLLLAGRARGEDIFRGPLVRKSAVSGIILLFVDMAVVMLAQQYLSSSLVAIIASSTAIWIIALDVPMWRRNFRSISVLAGIAAGFLGVGLLFAEQLGREEGGGQGAHGILLLVFGCVSWALGTLYAKYRSCAEEAVSNVGGAAWQMLAAGVMFWCWALARKEPENMDWEEVPASAWLSLLYLVLFGSVLAYTSYIWLLKVRPAAEVGTHAYVNPLVAVVLGCAAGGEGMTWARMAGLFVILGSIALVRRTPPEDSAGKGRTLSPAAAMAYRKGISCREPEK</sequence>
<name>A0A2N8HGT7_9BACT</name>
<gene>
    <name evidence="8" type="ORF">CXU22_00300</name>
</gene>
<keyword evidence="3 6" id="KW-0812">Transmembrane</keyword>
<dbReference type="InterPro" id="IPR000620">
    <property type="entry name" value="EamA_dom"/>
</dbReference>
<proteinExistence type="inferred from homology"/>
<evidence type="ECO:0000313" key="9">
    <source>
        <dbReference type="Proteomes" id="UP000236000"/>
    </source>
</evidence>
<dbReference type="AlphaFoldDB" id="A0A2N8HGT7"/>
<dbReference type="InterPro" id="IPR050638">
    <property type="entry name" value="AA-Vitamin_Transporters"/>
</dbReference>
<dbReference type="OrthoDB" id="3190463at2"/>
<dbReference type="EMBL" id="PJKA01000002">
    <property type="protein sequence ID" value="PNC20263.1"/>
    <property type="molecule type" value="Genomic_DNA"/>
</dbReference>
<dbReference type="Proteomes" id="UP000236000">
    <property type="component" value="Unassembled WGS sequence"/>
</dbReference>
<feature type="transmembrane region" description="Helical" evidence="6">
    <location>
        <begin position="130"/>
        <end position="148"/>
    </location>
</feature>
<evidence type="ECO:0000313" key="8">
    <source>
        <dbReference type="EMBL" id="PNC20263.1"/>
    </source>
</evidence>
<feature type="transmembrane region" description="Helical" evidence="6">
    <location>
        <begin position="39"/>
        <end position="61"/>
    </location>
</feature>
<dbReference type="RefSeq" id="WP_102711386.1">
    <property type="nucleotide sequence ID" value="NZ_PJKA01000002.1"/>
</dbReference>
<accession>A0A2N8HGT7</accession>
<keyword evidence="5 6" id="KW-0472">Membrane</keyword>
<evidence type="ECO:0000256" key="6">
    <source>
        <dbReference type="SAM" id="Phobius"/>
    </source>
</evidence>
<reference evidence="8 9" key="1">
    <citation type="journal article" date="2017" name="BMC Genomics">
        <title>Genome sequencing of 39 Akkermansia muciniphila isolates reveals its population structure, genomic and functional diverisity, and global distribution in mammalian gut microbiotas.</title>
        <authorList>
            <person name="Guo X."/>
            <person name="Li S."/>
            <person name="Zhang J."/>
            <person name="Wu F."/>
            <person name="Li X."/>
            <person name="Wu D."/>
            <person name="Zhang M."/>
            <person name="Ou Z."/>
            <person name="Jie Z."/>
            <person name="Yan Q."/>
            <person name="Li P."/>
            <person name="Yi J."/>
            <person name="Peng Y."/>
        </authorList>
    </citation>
    <scope>NUCLEOTIDE SEQUENCE [LARGE SCALE GENOMIC DNA]</scope>
    <source>
        <strain evidence="8 9">GP24</strain>
    </source>
</reference>
<evidence type="ECO:0000256" key="5">
    <source>
        <dbReference type="ARBA" id="ARBA00023136"/>
    </source>
</evidence>
<feature type="transmembrane region" description="Helical" evidence="6">
    <location>
        <begin position="98"/>
        <end position="118"/>
    </location>
</feature>
<evidence type="ECO:0000256" key="1">
    <source>
        <dbReference type="ARBA" id="ARBA00004141"/>
    </source>
</evidence>
<feature type="transmembrane region" description="Helical" evidence="6">
    <location>
        <begin position="193"/>
        <end position="214"/>
    </location>
</feature>
<protein>
    <submittedName>
        <fullName evidence="8">EamA family transporter</fullName>
    </submittedName>
</protein>
<dbReference type="PANTHER" id="PTHR32322">
    <property type="entry name" value="INNER MEMBRANE TRANSPORTER"/>
    <property type="match status" value="1"/>
</dbReference>
<feature type="transmembrane region" description="Helical" evidence="6">
    <location>
        <begin position="265"/>
        <end position="281"/>
    </location>
</feature>
<feature type="domain" description="EamA" evidence="7">
    <location>
        <begin position="163"/>
        <end position="302"/>
    </location>
</feature>
<evidence type="ECO:0000259" key="7">
    <source>
        <dbReference type="Pfam" id="PF00892"/>
    </source>
</evidence>
<comment type="caution">
    <text evidence="8">The sequence shown here is derived from an EMBL/GenBank/DDBJ whole genome shotgun (WGS) entry which is preliminary data.</text>
</comment>
<feature type="transmembrane region" description="Helical" evidence="6">
    <location>
        <begin position="160"/>
        <end position="181"/>
    </location>
</feature>
<feature type="transmembrane region" description="Helical" evidence="6">
    <location>
        <begin position="12"/>
        <end position="33"/>
    </location>
</feature>
<dbReference type="PANTHER" id="PTHR32322:SF2">
    <property type="entry name" value="EAMA DOMAIN-CONTAINING PROTEIN"/>
    <property type="match status" value="1"/>
</dbReference>
<feature type="domain" description="EamA" evidence="7">
    <location>
        <begin position="16"/>
        <end position="147"/>
    </location>
</feature>
<dbReference type="GO" id="GO:0016020">
    <property type="term" value="C:membrane"/>
    <property type="evidence" value="ECO:0007669"/>
    <property type="project" value="UniProtKB-SubCell"/>
</dbReference>
<organism evidence="8 9">
    <name type="scientific">Akkermansia muciniphila</name>
    <dbReference type="NCBI Taxonomy" id="239935"/>
    <lineage>
        <taxon>Bacteria</taxon>
        <taxon>Pseudomonadati</taxon>
        <taxon>Verrucomicrobiota</taxon>
        <taxon>Verrucomicrobiia</taxon>
        <taxon>Verrucomicrobiales</taxon>
        <taxon>Akkermansiaceae</taxon>
        <taxon>Akkermansia</taxon>
    </lineage>
</organism>
<evidence type="ECO:0000256" key="3">
    <source>
        <dbReference type="ARBA" id="ARBA00022692"/>
    </source>
</evidence>
<evidence type="ECO:0000256" key="4">
    <source>
        <dbReference type="ARBA" id="ARBA00022989"/>
    </source>
</evidence>
<comment type="subcellular location">
    <subcellularLocation>
        <location evidence="1">Membrane</location>
        <topology evidence="1">Multi-pass membrane protein</topology>
    </subcellularLocation>
</comment>
<dbReference type="SUPFAM" id="SSF103481">
    <property type="entry name" value="Multidrug resistance efflux transporter EmrE"/>
    <property type="match status" value="2"/>
</dbReference>
<keyword evidence="4 6" id="KW-1133">Transmembrane helix</keyword>
<feature type="transmembrane region" description="Helical" evidence="6">
    <location>
        <begin position="73"/>
        <end position="92"/>
    </location>
</feature>
<feature type="transmembrane region" description="Helical" evidence="6">
    <location>
        <begin position="234"/>
        <end position="253"/>
    </location>
</feature>